<dbReference type="Gene3D" id="3.10.110.10">
    <property type="entry name" value="Ubiquitin Conjugating Enzyme"/>
    <property type="match status" value="1"/>
</dbReference>
<evidence type="ECO:0000313" key="12">
    <source>
        <dbReference type="EMBL" id="KAL3796021.1"/>
    </source>
</evidence>
<dbReference type="GO" id="GO:0005768">
    <property type="term" value="C:endosome"/>
    <property type="evidence" value="ECO:0007669"/>
    <property type="project" value="UniProtKB-SubCell"/>
</dbReference>
<evidence type="ECO:0000256" key="9">
    <source>
        <dbReference type="SAM" id="MobiDB-lite"/>
    </source>
</evidence>
<evidence type="ECO:0000256" key="7">
    <source>
        <dbReference type="PROSITE-ProRule" id="PRU00644"/>
    </source>
</evidence>
<evidence type="ECO:0000256" key="2">
    <source>
        <dbReference type="ARBA" id="ARBA00009594"/>
    </source>
</evidence>
<dbReference type="InterPro" id="IPR017916">
    <property type="entry name" value="SB_dom"/>
</dbReference>
<gene>
    <name evidence="12" type="ORF">HJC23_013078</name>
</gene>
<dbReference type="InterPro" id="IPR052070">
    <property type="entry name" value="ESCRT-I_UEV_domain"/>
</dbReference>
<dbReference type="PANTHER" id="PTHR23306">
    <property type="entry name" value="TUMOR SUSCEPTIBILITY GENE 101 PROTEIN-RELATED"/>
    <property type="match status" value="1"/>
</dbReference>
<keyword evidence="3 7" id="KW-0813">Transport</keyword>
<feature type="coiled-coil region" evidence="8">
    <location>
        <begin position="207"/>
        <end position="251"/>
    </location>
</feature>
<protein>
    <recommendedName>
        <fullName evidence="14">UEV domain-containing protein</fullName>
    </recommendedName>
</protein>
<evidence type="ECO:0000259" key="11">
    <source>
        <dbReference type="PROSITE" id="PS51322"/>
    </source>
</evidence>
<dbReference type="PANTHER" id="PTHR23306:SF3">
    <property type="entry name" value="TUMOR SUPPRESSOR PROTEIN 101"/>
    <property type="match status" value="1"/>
</dbReference>
<dbReference type="Proteomes" id="UP001516023">
    <property type="component" value="Unassembled WGS sequence"/>
</dbReference>
<feature type="region of interest" description="Disordered" evidence="9">
    <location>
        <begin position="172"/>
        <end position="203"/>
    </location>
</feature>
<name>A0ABD3Q8P0_9STRA</name>
<sequence>MMSQRAVQGEGSNFVGSMTSAASSLSPLIHRLSGVYRDPQRVLRDAESLLSSPLGNHLRPTTEPLLNNDGTSTPPVLCLSGTLPMTYRGVTYNLPIDVFLPPPYPLRPPTVFVRPVASMAIRENHRHVALDGQVYLPYLHEWRPSTHDLTGAGSVDVQYFWQRPAVLFQACGQRPASNPSPPSYPTSVNGSSNSNAAGNSSVDEQRRIVIEREIAEANQAAEAARNAAIEEARLEEEAKQLKRQHDEQLSSLRAMVTSKAQFRVRQLFDGIRDELRRELKDQKLLEAGKGRIELLLMEGEKRKAMLIKENSCMDEAISSLETWIEAVEEHKKKSEDENSTEQKDDHHKVDMLAIPVDTYSAQMLALSSESAAIDDCIYFLDRSLVRGNITLDVFLKEVRKLSKRQFMAKAHLMKIAQMKTLVR</sequence>
<dbReference type="AlphaFoldDB" id="A0ABD3Q8P0"/>
<keyword evidence="6 8" id="KW-0175">Coiled coil</keyword>
<evidence type="ECO:0000256" key="6">
    <source>
        <dbReference type="ARBA" id="ARBA00023054"/>
    </source>
</evidence>
<evidence type="ECO:0000313" key="13">
    <source>
        <dbReference type="Proteomes" id="UP001516023"/>
    </source>
</evidence>
<dbReference type="InterPro" id="IPR037202">
    <property type="entry name" value="ESCRT_assembly_dom"/>
</dbReference>
<keyword evidence="4" id="KW-0967">Endosome</keyword>
<keyword evidence="13" id="KW-1185">Reference proteome</keyword>
<comment type="similarity">
    <text evidence="2">Belongs to the ubiquitin-conjugating enzyme family. UEV subfamily.</text>
</comment>
<dbReference type="PROSITE" id="PS51322">
    <property type="entry name" value="UEV"/>
    <property type="match status" value="1"/>
</dbReference>
<dbReference type="Gene3D" id="6.10.140.820">
    <property type="match status" value="1"/>
</dbReference>
<evidence type="ECO:0000256" key="1">
    <source>
        <dbReference type="ARBA" id="ARBA00004177"/>
    </source>
</evidence>
<evidence type="ECO:0000256" key="5">
    <source>
        <dbReference type="ARBA" id="ARBA00022927"/>
    </source>
</evidence>
<dbReference type="SUPFAM" id="SSF140111">
    <property type="entry name" value="Endosomal sorting complex assembly domain"/>
    <property type="match status" value="1"/>
</dbReference>
<dbReference type="GO" id="GO:0015031">
    <property type="term" value="P:protein transport"/>
    <property type="evidence" value="ECO:0007669"/>
    <property type="project" value="UniProtKB-UniRule"/>
</dbReference>
<evidence type="ECO:0008006" key="14">
    <source>
        <dbReference type="Google" id="ProtNLM"/>
    </source>
</evidence>
<accession>A0ABD3Q8P0</accession>
<dbReference type="Pfam" id="PF09454">
    <property type="entry name" value="Vps23_core"/>
    <property type="match status" value="1"/>
</dbReference>
<reference evidence="12 13" key="1">
    <citation type="journal article" date="2020" name="G3 (Bethesda)">
        <title>Improved Reference Genome for Cyclotella cryptica CCMP332, a Model for Cell Wall Morphogenesis, Salinity Adaptation, and Lipid Production in Diatoms (Bacillariophyta).</title>
        <authorList>
            <person name="Roberts W.R."/>
            <person name="Downey K.M."/>
            <person name="Ruck E.C."/>
            <person name="Traller J.C."/>
            <person name="Alverson A.J."/>
        </authorList>
    </citation>
    <scope>NUCLEOTIDE SEQUENCE [LARGE SCALE GENOMIC DNA]</scope>
    <source>
        <strain evidence="12 13">CCMP332</strain>
    </source>
</reference>
<feature type="domain" description="UEV" evidence="11">
    <location>
        <begin position="23"/>
        <end position="170"/>
    </location>
</feature>
<dbReference type="InterPro" id="IPR016135">
    <property type="entry name" value="UBQ-conjugating_enzyme/RWD"/>
</dbReference>
<feature type="domain" description="SB" evidence="10">
    <location>
        <begin position="357"/>
        <end position="423"/>
    </location>
</feature>
<comment type="subcellular location">
    <subcellularLocation>
        <location evidence="1">Endosome</location>
    </subcellularLocation>
</comment>
<evidence type="ECO:0000256" key="4">
    <source>
        <dbReference type="ARBA" id="ARBA00022753"/>
    </source>
</evidence>
<comment type="caution">
    <text evidence="12">The sequence shown here is derived from an EMBL/GenBank/DDBJ whole genome shotgun (WGS) entry which is preliminary data.</text>
</comment>
<evidence type="ECO:0000259" key="10">
    <source>
        <dbReference type="PROSITE" id="PS51312"/>
    </source>
</evidence>
<feature type="compositionally biased region" description="Low complexity" evidence="9">
    <location>
        <begin position="187"/>
        <end position="202"/>
    </location>
</feature>
<dbReference type="EMBL" id="JABMIG020000066">
    <property type="protein sequence ID" value="KAL3796021.1"/>
    <property type="molecule type" value="Genomic_DNA"/>
</dbReference>
<dbReference type="InterPro" id="IPR008883">
    <property type="entry name" value="UEV_N"/>
</dbReference>
<keyword evidence="5 7" id="KW-0653">Protein transport</keyword>
<dbReference type="PROSITE" id="PS51312">
    <property type="entry name" value="SB"/>
    <property type="match status" value="1"/>
</dbReference>
<dbReference type="CDD" id="cd11685">
    <property type="entry name" value="UEV_TSG101-like"/>
    <property type="match status" value="1"/>
</dbReference>
<proteinExistence type="inferred from homology"/>
<dbReference type="Pfam" id="PF05743">
    <property type="entry name" value="UEV"/>
    <property type="match status" value="1"/>
</dbReference>
<organism evidence="12 13">
    <name type="scientific">Cyclotella cryptica</name>
    <dbReference type="NCBI Taxonomy" id="29204"/>
    <lineage>
        <taxon>Eukaryota</taxon>
        <taxon>Sar</taxon>
        <taxon>Stramenopiles</taxon>
        <taxon>Ochrophyta</taxon>
        <taxon>Bacillariophyta</taxon>
        <taxon>Coscinodiscophyceae</taxon>
        <taxon>Thalassiosirophycidae</taxon>
        <taxon>Stephanodiscales</taxon>
        <taxon>Stephanodiscaceae</taxon>
        <taxon>Cyclotella</taxon>
    </lineage>
</organism>
<dbReference type="SUPFAM" id="SSF54495">
    <property type="entry name" value="UBC-like"/>
    <property type="match status" value="1"/>
</dbReference>
<evidence type="ECO:0000256" key="3">
    <source>
        <dbReference type="ARBA" id="ARBA00022448"/>
    </source>
</evidence>
<evidence type="ECO:0000256" key="8">
    <source>
        <dbReference type="SAM" id="Coils"/>
    </source>
</evidence>